<reference evidence="8 9" key="1">
    <citation type="submission" date="2023-06" db="EMBL/GenBank/DDBJ databases">
        <title>Sporosarcina sp. nov., isolated from Korean traditional fermented seafood 'Jeotgal'.</title>
        <authorList>
            <person name="Yang A.-I."/>
            <person name="Shin N.-R."/>
        </authorList>
    </citation>
    <scope>NUCLEOTIDE SEQUENCE [LARGE SCALE GENOMIC DNA]</scope>
    <source>
        <strain evidence="8 9">KCTC3840</strain>
    </source>
</reference>
<dbReference type="Pfam" id="PF04239">
    <property type="entry name" value="DUF421"/>
    <property type="match status" value="1"/>
</dbReference>
<proteinExistence type="inferred from homology"/>
<evidence type="ECO:0000256" key="1">
    <source>
        <dbReference type="ARBA" id="ARBA00004651"/>
    </source>
</evidence>
<dbReference type="Proteomes" id="UP001280629">
    <property type="component" value="Unassembled WGS sequence"/>
</dbReference>
<feature type="domain" description="YetF C-terminal" evidence="7">
    <location>
        <begin position="4"/>
        <end position="73"/>
    </location>
</feature>
<evidence type="ECO:0000313" key="9">
    <source>
        <dbReference type="Proteomes" id="UP001280629"/>
    </source>
</evidence>
<dbReference type="InterPro" id="IPR023090">
    <property type="entry name" value="UPF0702_alpha/beta_dom_sf"/>
</dbReference>
<dbReference type="PANTHER" id="PTHR34582:SF6">
    <property type="entry name" value="UPF0702 TRANSMEMBRANE PROTEIN YCAP"/>
    <property type="match status" value="1"/>
</dbReference>
<dbReference type="RefSeq" id="WP_317936054.1">
    <property type="nucleotide sequence ID" value="NZ_JAUBDH010000006.1"/>
</dbReference>
<dbReference type="EMBL" id="JAUBDH010000006">
    <property type="protein sequence ID" value="MDW0110496.1"/>
    <property type="molecule type" value="Genomic_DNA"/>
</dbReference>
<comment type="caution">
    <text evidence="8">The sequence shown here is derived from an EMBL/GenBank/DDBJ whole genome shotgun (WGS) entry which is preliminary data.</text>
</comment>
<comment type="similarity">
    <text evidence="2">Belongs to the UPF0702 family.</text>
</comment>
<evidence type="ECO:0000256" key="2">
    <source>
        <dbReference type="ARBA" id="ARBA00006448"/>
    </source>
</evidence>
<evidence type="ECO:0000259" key="7">
    <source>
        <dbReference type="Pfam" id="PF04239"/>
    </source>
</evidence>
<keyword evidence="6" id="KW-0472">Membrane</keyword>
<gene>
    <name evidence="8" type="ORF">QT716_10660</name>
</gene>
<evidence type="ECO:0000256" key="4">
    <source>
        <dbReference type="ARBA" id="ARBA00022692"/>
    </source>
</evidence>
<name>A0ABU4G0J5_9BACL</name>
<evidence type="ECO:0000313" key="8">
    <source>
        <dbReference type="EMBL" id="MDW0110496.1"/>
    </source>
</evidence>
<keyword evidence="3" id="KW-1003">Cell membrane</keyword>
<protein>
    <submittedName>
        <fullName evidence="8">DUF421 domain-containing protein</fullName>
    </submittedName>
</protein>
<evidence type="ECO:0000256" key="6">
    <source>
        <dbReference type="ARBA" id="ARBA00023136"/>
    </source>
</evidence>
<keyword evidence="9" id="KW-1185">Reference proteome</keyword>
<comment type="subcellular location">
    <subcellularLocation>
        <location evidence="1">Cell membrane</location>
        <topology evidence="1">Multi-pass membrane protein</topology>
    </subcellularLocation>
</comment>
<evidence type="ECO:0000256" key="5">
    <source>
        <dbReference type="ARBA" id="ARBA00022989"/>
    </source>
</evidence>
<dbReference type="InterPro" id="IPR007353">
    <property type="entry name" value="DUF421"/>
</dbReference>
<evidence type="ECO:0000256" key="3">
    <source>
        <dbReference type="ARBA" id="ARBA00022475"/>
    </source>
</evidence>
<dbReference type="PANTHER" id="PTHR34582">
    <property type="entry name" value="UPF0702 TRANSMEMBRANE PROTEIN YCAP"/>
    <property type="match status" value="1"/>
</dbReference>
<dbReference type="Gene3D" id="3.30.240.20">
    <property type="entry name" value="bsu07140 like domains"/>
    <property type="match status" value="1"/>
</dbReference>
<organism evidence="8 9">
    <name type="scientific">Sporosarcina aquimarina</name>
    <dbReference type="NCBI Taxonomy" id="114975"/>
    <lineage>
        <taxon>Bacteria</taxon>
        <taxon>Bacillati</taxon>
        <taxon>Bacillota</taxon>
        <taxon>Bacilli</taxon>
        <taxon>Bacillales</taxon>
        <taxon>Caryophanaceae</taxon>
        <taxon>Sporosarcina</taxon>
    </lineage>
</organism>
<accession>A0ABU4G0J5</accession>
<keyword evidence="5" id="KW-1133">Transmembrane helix</keyword>
<keyword evidence="4" id="KW-0812">Transmembrane</keyword>
<sequence length="92" mass="10681">MMYKSDKLERMLTGDRDHIIIDGELDEMEMKDNRLDLRELSHALRKQGIFSLDEIDQAFLEKDGTVTVQKKEEFETATKGDLMCTKETPDAK</sequence>